<gene>
    <name evidence="6" type="ORF">LACBIDRAFT_186606</name>
</gene>
<dbReference type="HOGENOM" id="CLU_086437_0_0_1"/>
<dbReference type="AlphaFoldDB" id="B0E0J2"/>
<evidence type="ECO:0000256" key="1">
    <source>
        <dbReference type="ARBA" id="ARBA00004141"/>
    </source>
</evidence>
<dbReference type="InterPro" id="IPR009311">
    <property type="entry name" value="IFI6/IFI27-like"/>
</dbReference>
<dbReference type="Pfam" id="PF06140">
    <property type="entry name" value="Ifi-6-16"/>
    <property type="match status" value="1"/>
</dbReference>
<dbReference type="InterPro" id="IPR038213">
    <property type="entry name" value="IFI6/IFI27-like_sf"/>
</dbReference>
<reference evidence="6 7" key="1">
    <citation type="journal article" date="2008" name="Nature">
        <title>The genome of Laccaria bicolor provides insights into mycorrhizal symbiosis.</title>
        <authorList>
            <person name="Martin F."/>
            <person name="Aerts A."/>
            <person name="Ahren D."/>
            <person name="Brun A."/>
            <person name="Danchin E.G.J."/>
            <person name="Duchaussoy F."/>
            <person name="Gibon J."/>
            <person name="Kohler A."/>
            <person name="Lindquist E."/>
            <person name="Pereda V."/>
            <person name="Salamov A."/>
            <person name="Shapiro H.J."/>
            <person name="Wuyts J."/>
            <person name="Blaudez D."/>
            <person name="Buee M."/>
            <person name="Brokstein P."/>
            <person name="Canbaeck B."/>
            <person name="Cohen D."/>
            <person name="Courty P.E."/>
            <person name="Coutinho P.M."/>
            <person name="Delaruelle C."/>
            <person name="Detter J.C."/>
            <person name="Deveau A."/>
            <person name="DiFazio S."/>
            <person name="Duplessis S."/>
            <person name="Fraissinet-Tachet L."/>
            <person name="Lucic E."/>
            <person name="Frey-Klett P."/>
            <person name="Fourrey C."/>
            <person name="Feussner I."/>
            <person name="Gay G."/>
            <person name="Grimwood J."/>
            <person name="Hoegger P.J."/>
            <person name="Jain P."/>
            <person name="Kilaru S."/>
            <person name="Labbe J."/>
            <person name="Lin Y.C."/>
            <person name="Legue V."/>
            <person name="Le Tacon F."/>
            <person name="Marmeisse R."/>
            <person name="Melayah D."/>
            <person name="Montanini B."/>
            <person name="Muratet M."/>
            <person name="Nehls U."/>
            <person name="Niculita-Hirzel H."/>
            <person name="Oudot-Le Secq M.P."/>
            <person name="Peter M."/>
            <person name="Quesneville H."/>
            <person name="Rajashekar B."/>
            <person name="Reich M."/>
            <person name="Rouhier N."/>
            <person name="Schmutz J."/>
            <person name="Yin T."/>
            <person name="Chalot M."/>
            <person name="Henrissat B."/>
            <person name="Kuees U."/>
            <person name="Lucas S."/>
            <person name="Van de Peer Y."/>
            <person name="Podila G.K."/>
            <person name="Polle A."/>
            <person name="Pukkila P.J."/>
            <person name="Richardson P.M."/>
            <person name="Rouze P."/>
            <person name="Sanders I.R."/>
            <person name="Stajich J.E."/>
            <person name="Tunlid A."/>
            <person name="Tuskan G."/>
            <person name="Grigoriev I.V."/>
        </authorList>
    </citation>
    <scope>NUCLEOTIDE SEQUENCE [LARGE SCALE GENOMIC DNA]</scope>
    <source>
        <strain evidence="7">S238N-H82 / ATCC MYA-4686</strain>
    </source>
</reference>
<dbReference type="GeneID" id="6085393"/>
<comment type="similarity">
    <text evidence="2">Belongs to the IFI6/IFI27 family.</text>
</comment>
<keyword evidence="7" id="KW-1185">Reference proteome</keyword>
<dbReference type="InParanoid" id="B0E0J2"/>
<name>B0E0J2_LACBS</name>
<keyword evidence="3" id="KW-0812">Transmembrane</keyword>
<accession>B0E0J2</accession>
<evidence type="ECO:0000313" key="7">
    <source>
        <dbReference type="Proteomes" id="UP000001194"/>
    </source>
</evidence>
<dbReference type="KEGG" id="lbc:LACBIDRAFT_186606"/>
<dbReference type="RefSeq" id="XP_001889741.1">
    <property type="nucleotide sequence ID" value="XM_001889706.1"/>
</dbReference>
<evidence type="ECO:0000256" key="4">
    <source>
        <dbReference type="ARBA" id="ARBA00022989"/>
    </source>
</evidence>
<keyword evidence="4" id="KW-1133">Transmembrane helix</keyword>
<dbReference type="OrthoDB" id="440424at2759"/>
<keyword evidence="5" id="KW-0472">Membrane</keyword>
<proteinExistence type="inferred from homology"/>
<evidence type="ECO:0000256" key="3">
    <source>
        <dbReference type="ARBA" id="ARBA00022692"/>
    </source>
</evidence>
<evidence type="ECO:0000256" key="2">
    <source>
        <dbReference type="ARBA" id="ARBA00007262"/>
    </source>
</evidence>
<protein>
    <submittedName>
        <fullName evidence="6">Predicted protein</fullName>
    </submittedName>
</protein>
<dbReference type="Proteomes" id="UP000001194">
    <property type="component" value="Unassembled WGS sequence"/>
</dbReference>
<dbReference type="EMBL" id="DS547161">
    <property type="protein sequence ID" value="EDQ99630.1"/>
    <property type="molecule type" value="Genomic_DNA"/>
</dbReference>
<comment type="subcellular location">
    <subcellularLocation>
        <location evidence="1">Membrane</location>
        <topology evidence="1">Multi-pass membrane protein</topology>
    </subcellularLocation>
</comment>
<dbReference type="Gene3D" id="6.10.110.10">
    <property type="match status" value="1"/>
</dbReference>
<dbReference type="GO" id="GO:0016020">
    <property type="term" value="C:membrane"/>
    <property type="evidence" value="ECO:0007669"/>
    <property type="project" value="UniProtKB-SubCell"/>
</dbReference>
<organism evidence="7">
    <name type="scientific">Laccaria bicolor (strain S238N-H82 / ATCC MYA-4686)</name>
    <name type="common">Bicoloured deceiver</name>
    <name type="synonym">Laccaria laccata var. bicolor</name>
    <dbReference type="NCBI Taxonomy" id="486041"/>
    <lineage>
        <taxon>Eukaryota</taxon>
        <taxon>Fungi</taxon>
        <taxon>Dikarya</taxon>
        <taxon>Basidiomycota</taxon>
        <taxon>Agaricomycotina</taxon>
        <taxon>Agaricomycetes</taxon>
        <taxon>Agaricomycetidae</taxon>
        <taxon>Agaricales</taxon>
        <taxon>Agaricineae</taxon>
        <taxon>Hydnangiaceae</taxon>
        <taxon>Laccaria</taxon>
    </lineage>
</organism>
<evidence type="ECO:0000256" key="5">
    <source>
        <dbReference type="ARBA" id="ARBA00023136"/>
    </source>
</evidence>
<sequence>MESDSPPEQRTQAQAEDILSLLSTAEYNDKHLEESLQDIVRETGWYENLAAAVLDSLENIVRGGAPVAGAMTDAVGKATGAAIGFAKEHPVFCTIVALGVLVLLAPWAIEAFGFGELGPIEGTFAAAWQARYAGYVPKGSLFSFFQRLGMVWGAKVHHVTAVKRCED</sequence>
<dbReference type="STRING" id="486041.B0E0J2"/>
<evidence type="ECO:0000313" key="6">
    <source>
        <dbReference type="EMBL" id="EDQ99630.1"/>
    </source>
</evidence>